<dbReference type="Gene3D" id="3.40.50.2000">
    <property type="entry name" value="Glycogen Phosphorylase B"/>
    <property type="match status" value="1"/>
</dbReference>
<dbReference type="GeneID" id="73325264"/>
<name>A0AA37L9G4_9PEZI</name>
<gene>
    <name evidence="2" type="ORF">ColSpa_04462</name>
</gene>
<dbReference type="Proteomes" id="UP001055115">
    <property type="component" value="Unassembled WGS sequence"/>
</dbReference>
<evidence type="ECO:0000313" key="3">
    <source>
        <dbReference type="Proteomes" id="UP001055115"/>
    </source>
</evidence>
<keyword evidence="3" id="KW-1185">Reference proteome</keyword>
<organism evidence="2 3">
    <name type="scientific">Colletotrichum spaethianum</name>
    <dbReference type="NCBI Taxonomy" id="700344"/>
    <lineage>
        <taxon>Eukaryota</taxon>
        <taxon>Fungi</taxon>
        <taxon>Dikarya</taxon>
        <taxon>Ascomycota</taxon>
        <taxon>Pezizomycotina</taxon>
        <taxon>Sordariomycetes</taxon>
        <taxon>Hypocreomycetidae</taxon>
        <taxon>Glomerellales</taxon>
        <taxon>Glomerellaceae</taxon>
        <taxon>Colletotrichum</taxon>
        <taxon>Colletotrichum spaethianum species complex</taxon>
    </lineage>
</organism>
<feature type="signal peptide" evidence="1">
    <location>
        <begin position="1"/>
        <end position="31"/>
    </location>
</feature>
<protein>
    <submittedName>
        <fullName evidence="2">Glycosyltransferase sdnJ</fullName>
    </submittedName>
</protein>
<evidence type="ECO:0000256" key="1">
    <source>
        <dbReference type="SAM" id="SignalP"/>
    </source>
</evidence>
<dbReference type="AlphaFoldDB" id="A0AA37L9G4"/>
<dbReference type="RefSeq" id="XP_049126631.1">
    <property type="nucleotide sequence ID" value="XM_049270674.1"/>
</dbReference>
<proteinExistence type="predicted"/>
<sequence length="221" mass="24716">MAFTPAKRGYIYFTALVALFAALISLRQTSTTKPERPPPVIGKNNTVLFVTNVEHGLSNVHVATAFSLLERHPEITVHYASWPKIRPKIERISAYARKLTPQSRGAVFHELPPPNFFDAAGRTSLSVMQPPGLEGFKAMSEDLLLFVSPWTVEDHVKIHDAVRDLIRDIDPALVVLDMLLRPGMDATRIDNRLHAVLSPNVLVDAFGIEQPWLSGFWKYPA</sequence>
<dbReference type="SUPFAM" id="SSF53756">
    <property type="entry name" value="UDP-Glycosyltransferase/glycogen phosphorylase"/>
    <property type="match status" value="1"/>
</dbReference>
<accession>A0AA37L9G4</accession>
<comment type="caution">
    <text evidence="2">The sequence shown here is derived from an EMBL/GenBank/DDBJ whole genome shotgun (WGS) entry which is preliminary data.</text>
</comment>
<keyword evidence="1" id="KW-0732">Signal</keyword>
<evidence type="ECO:0000313" key="2">
    <source>
        <dbReference type="EMBL" id="GKT44281.1"/>
    </source>
</evidence>
<feature type="chain" id="PRO_5041297286" evidence="1">
    <location>
        <begin position="32"/>
        <end position="221"/>
    </location>
</feature>
<reference evidence="2 3" key="1">
    <citation type="submission" date="2022-03" db="EMBL/GenBank/DDBJ databases">
        <title>Genome data of Colletotrichum spp.</title>
        <authorList>
            <person name="Utami Y.D."/>
            <person name="Hiruma K."/>
        </authorList>
    </citation>
    <scope>NUCLEOTIDE SEQUENCE [LARGE SCALE GENOMIC DNA]</scope>
    <source>
        <strain evidence="2 3">MAFF 239500</strain>
    </source>
</reference>
<dbReference type="EMBL" id="BQXU01000009">
    <property type="protein sequence ID" value="GKT44281.1"/>
    <property type="molecule type" value="Genomic_DNA"/>
</dbReference>